<keyword evidence="2" id="KW-0472">Membrane</keyword>
<dbReference type="EMBL" id="LR215973">
    <property type="protein sequence ID" value="VFA97755.1"/>
    <property type="molecule type" value="Genomic_DNA"/>
</dbReference>
<evidence type="ECO:0000256" key="1">
    <source>
        <dbReference type="SAM" id="MobiDB-lite"/>
    </source>
</evidence>
<dbReference type="RefSeq" id="WP_130916561.1">
    <property type="nucleotide sequence ID" value="NZ_LR215973.1"/>
</dbReference>
<dbReference type="Proteomes" id="UP000290439">
    <property type="component" value="Chromosome"/>
</dbReference>
<feature type="transmembrane region" description="Helical" evidence="2">
    <location>
        <begin position="47"/>
        <end position="72"/>
    </location>
</feature>
<dbReference type="AlphaFoldDB" id="A0A4U8VYF4"/>
<evidence type="ECO:0000313" key="4">
    <source>
        <dbReference type="Proteomes" id="UP000290439"/>
    </source>
</evidence>
<evidence type="ECO:0000256" key="2">
    <source>
        <dbReference type="SAM" id="Phobius"/>
    </source>
</evidence>
<protein>
    <submittedName>
        <fullName evidence="3">Uncharacterized protein</fullName>
    </submittedName>
</protein>
<sequence length="102" mass="11044">MQYLDLLMNAGWVDFSAWARVDIWTSASDQELAREVARKSGGSAMSLGAIVGGLCCLLVVIGVIALIIMLVIRANNATPPPRPPYNPHQYPPHGGQYPPGHY</sequence>
<evidence type="ECO:0000313" key="3">
    <source>
        <dbReference type="EMBL" id="VFA97755.1"/>
    </source>
</evidence>
<accession>A0A4U8VYF4</accession>
<feature type="compositionally biased region" description="Pro residues" evidence="1">
    <location>
        <begin position="80"/>
        <end position="90"/>
    </location>
</feature>
<reference evidence="3 4" key="1">
    <citation type="submission" date="2019-02" db="EMBL/GenBank/DDBJ databases">
        <authorList>
            <consortium name="Pathogen Informatics"/>
        </authorList>
    </citation>
    <scope>NUCLEOTIDE SEQUENCE [LARGE SCALE GENOMIC DNA]</scope>
    <source>
        <strain evidence="3 4">3012STDY6756504</strain>
    </source>
</reference>
<keyword evidence="2" id="KW-1133">Transmembrane helix</keyword>
<feature type="region of interest" description="Disordered" evidence="1">
    <location>
        <begin position="80"/>
        <end position="102"/>
    </location>
</feature>
<proteinExistence type="predicted"/>
<feature type="compositionally biased region" description="Low complexity" evidence="1">
    <location>
        <begin position="91"/>
        <end position="102"/>
    </location>
</feature>
<gene>
    <name evidence="3" type="ORF">NCTC10797_01519</name>
</gene>
<keyword evidence="2" id="KW-0812">Transmembrane</keyword>
<name>A0A4U8VYF4_9NOCA</name>
<organism evidence="3 4">
    <name type="scientific">Nocardia cyriacigeorgica</name>
    <dbReference type="NCBI Taxonomy" id="135487"/>
    <lineage>
        <taxon>Bacteria</taxon>
        <taxon>Bacillati</taxon>
        <taxon>Actinomycetota</taxon>
        <taxon>Actinomycetes</taxon>
        <taxon>Mycobacteriales</taxon>
        <taxon>Nocardiaceae</taxon>
        <taxon>Nocardia</taxon>
    </lineage>
</organism>